<evidence type="ECO:0000256" key="1">
    <source>
        <dbReference type="SAM" id="MobiDB-lite"/>
    </source>
</evidence>
<reference evidence="3" key="1">
    <citation type="journal article" date="2016" name="Evol. Bioinform. Online">
        <title>Twenty-five new viruses associated with the Drosophilidae (Diptera).</title>
        <authorList>
            <person name="Webster C.L."/>
            <person name="Longdon B."/>
            <person name="Lewis S.H."/>
            <person name="Obbard D.J."/>
        </authorList>
    </citation>
    <scope>NUCLEOTIDE SEQUENCE</scope>
    <source>
        <strain evidence="3">Sdef_PoolSeq5</strain>
    </source>
</reference>
<accession>A0A140HER9</accession>
<feature type="region of interest" description="Disordered" evidence="1">
    <location>
        <begin position="43"/>
        <end position="69"/>
    </location>
</feature>
<dbReference type="Pfam" id="PF21416">
    <property type="entry name" value="VP1-like_C"/>
    <property type="match status" value="1"/>
</dbReference>
<sequence>MNQAMNRVKMTRPTKSKKLVERKEVEEKTLVEERAVDKHADNLERDIKRDMSENKSKSEIAKLDQREENLDQQAEALRHKEEKMNDNKDENQAQKLEAMVKEQGNKSSANVKMAANKMSSDTTENLNNDKILSTVLDLKENTSHIDNVNAKLDKMMQSNLFTTVYQKVTNDYDELLIPNEFNLVKTIEPYIIYVKGKVREYNDEIRQMVVNNVEFQKVVLSPSDETFKPGTIFVQYGINDEFFKSGGSMVGPSLMVNQQGLQSFGIKAINSASEIFNAYLAVITQITDDRRIWREEGDGDSSNRAILANVPDLYEDLVAKAFTVPVGPSIVLAARNGRITWLDSLARNSNTINNVNYRLGYNAKTVTSMGVNVDQYSVEVVNRNYAYLTSFSDRHELYAEAIKAYCPEIEEVMVQEIPTLTLLQAYKKDQSLVSLMVGVLMSPSCREMIVNANELYFDHANVFRALDIPVLAAEEIGSSRTEFDRIFRNRFNQVDHDIINRLYAMEVSPKLGVYNLSSYSNKYTLGECVVQTYEYFMLNLLFPNLFNTIKGQVSNRLIDTLSELFRADAEVFKNKYGYKYYINDVDGSQMPVTAKWENDNDYYGKMYPSFFGSFRAEDSNNALVKVAKAFEPAGEYLSDDRAIAADFPRLGRDPKHYISYVHSNVFGSGSFAARVDIFDEIMRKLVTSYVESRRLTFIRESIQAVQNWMAFIRNRALELSYTLQAHMAPLLRCRANSIVNFVDDFNGSYRNNKPINYGLFVDGSRQSNEQEPRKELFTQFAMRDAKYIEGYATVNSAGVWRLLCGSTSAIMEAMGQNGNMLKHQQSAETIVFPEPSNFLTNDLQVLEYHKRLGFGIGIVSNLLSSSVFGDNEDKAWILELLSSSMLPNATVNSLVRTTLERLNVVSNDVGKVNITLNNLSTARTRLVNPIFRRVQRNTTLPIEYDNSIDPVAFSDVQTFFTEIEKERFLLAMRFLRRSPLMKVNKGIRLFKYEMIKPDPDYKPPVPEGYLEVTFDRSMFRQTMIEGFGQDWVLVLNNEPIINKSDWPKVHLVVPDRLKIVKEMKELIVYGVMNCGWMVDFQNLYYVPRFQGVYTNYTEKEILEIIMKDNNKINEIAFCDAVLNVALRGNFLPTVTSPVQFIYPLDKITRTYCVSGLGNTNLDDMPTAGRPPLIYEFDTGDLIDETIPC</sequence>
<proteinExistence type="predicted"/>
<name>A0A140HER9_9REOV</name>
<evidence type="ECO:0000313" key="3">
    <source>
        <dbReference type="EMBL" id="AMO03246.1"/>
    </source>
</evidence>
<organism evidence="3">
    <name type="scientific">Soudat virus</name>
    <dbReference type="NCBI Taxonomy" id="1807814"/>
    <lineage>
        <taxon>Viruses</taxon>
        <taxon>Riboviria</taxon>
        <taxon>Orthornavirae</taxon>
        <taxon>Duplornaviricota</taxon>
        <taxon>Resentoviricetes</taxon>
        <taxon>Reovirales</taxon>
    </lineage>
</organism>
<protein>
    <submittedName>
        <fullName evidence="3">Putative major core protein</fullName>
    </submittedName>
</protein>
<feature type="domain" description="Capsid protein VP1/VP3 C-terminal" evidence="2">
    <location>
        <begin position="1075"/>
        <end position="1181"/>
    </location>
</feature>
<dbReference type="InterPro" id="IPR049422">
    <property type="entry name" value="VP1/VP3_C"/>
</dbReference>
<dbReference type="EMBL" id="KU754531">
    <property type="protein sequence ID" value="AMO03246.1"/>
    <property type="molecule type" value="Genomic_RNA"/>
</dbReference>
<feature type="region of interest" description="Disordered" evidence="1">
    <location>
        <begin position="1"/>
        <end position="25"/>
    </location>
</feature>
<evidence type="ECO:0000259" key="2">
    <source>
        <dbReference type="Pfam" id="PF21416"/>
    </source>
</evidence>